<dbReference type="SUPFAM" id="SSF48371">
    <property type="entry name" value="ARM repeat"/>
    <property type="match status" value="1"/>
</dbReference>
<name>A0ABD3NV33_9STRA</name>
<comment type="caution">
    <text evidence="3">The sequence shown here is derived from an EMBL/GenBank/DDBJ whole genome shotgun (WGS) entry which is preliminary data.</text>
</comment>
<feature type="region of interest" description="Disordered" evidence="2">
    <location>
        <begin position="1"/>
        <end position="44"/>
    </location>
</feature>
<accession>A0ABD3NV33</accession>
<dbReference type="AlphaFoldDB" id="A0ABD3NV33"/>
<sequence length="488" mass="54312">MKRVLGLLKRTPRTETRRGKSSSNEMHKVHKRRGPNRDNISGEDIKEEIIEIEIEEEIKSNAMAKTSTVLNPNESKHKSIRHNYRLDSDDEHEFGESGASLPSYPQDAEFSTLSNKSDDADEDDDVLDVLGQMVAQYMKLANEEAPTMNPDSFVPGSLSEMEDDPSVSAITRTVISSSTRSLHNDMDSPSDECCMSYASLQFQEDEYFQTIGQQDPDIDFVRDVVRECMQVNNDKQAVEIARQALMDTDSMDLAFFCLTALWVLVRKTDENKRRVLCGSRNEETRDDETPFAAIIATMMNFESAEIQTRACEVIWSLSLNQDDRKDVAQLGGCQAILQAMLMHTDDEPLQIMALGALKVLSDNDVGQSSLRRISASSVVAASMSMHITNPTVQSKGSAIICNLATGPNPVTKVEIDAIVNSIFTHIDLPSIQEGAILTLMNLSSSTVNVEIMRHDPKLHEALDLSFAKHPEKVGRCVQVVLEKIRAPD</sequence>
<proteinExistence type="predicted"/>
<organism evidence="3 4">
    <name type="scientific">Cyclotella atomus</name>
    <dbReference type="NCBI Taxonomy" id="382360"/>
    <lineage>
        <taxon>Eukaryota</taxon>
        <taxon>Sar</taxon>
        <taxon>Stramenopiles</taxon>
        <taxon>Ochrophyta</taxon>
        <taxon>Bacillariophyta</taxon>
        <taxon>Coscinodiscophyceae</taxon>
        <taxon>Thalassiosirophycidae</taxon>
        <taxon>Stephanodiscales</taxon>
        <taxon>Stephanodiscaceae</taxon>
        <taxon>Cyclotella</taxon>
    </lineage>
</organism>
<dbReference type="InterPro" id="IPR011989">
    <property type="entry name" value="ARM-like"/>
</dbReference>
<evidence type="ECO:0000313" key="4">
    <source>
        <dbReference type="Proteomes" id="UP001530400"/>
    </source>
</evidence>
<dbReference type="PANTHER" id="PTHR22895:SF0">
    <property type="entry name" value="ARMADILLO REPEAT-CONTAINING PROTEIN 6"/>
    <property type="match status" value="1"/>
</dbReference>
<dbReference type="EMBL" id="JALLPJ020000943">
    <property type="protein sequence ID" value="KAL3779273.1"/>
    <property type="molecule type" value="Genomic_DNA"/>
</dbReference>
<keyword evidence="4" id="KW-1185">Reference proteome</keyword>
<gene>
    <name evidence="3" type="ORF">ACHAWO_009911</name>
</gene>
<dbReference type="InterPro" id="IPR016024">
    <property type="entry name" value="ARM-type_fold"/>
</dbReference>
<evidence type="ECO:0000313" key="3">
    <source>
        <dbReference type="EMBL" id="KAL3779273.1"/>
    </source>
</evidence>
<keyword evidence="1" id="KW-0677">Repeat</keyword>
<evidence type="ECO:0000256" key="2">
    <source>
        <dbReference type="SAM" id="MobiDB-lite"/>
    </source>
</evidence>
<reference evidence="3 4" key="1">
    <citation type="submission" date="2024-10" db="EMBL/GenBank/DDBJ databases">
        <title>Updated reference genomes for cyclostephanoid diatoms.</title>
        <authorList>
            <person name="Roberts W.R."/>
            <person name="Alverson A.J."/>
        </authorList>
    </citation>
    <scope>NUCLEOTIDE SEQUENCE [LARGE SCALE GENOMIC DNA]</scope>
    <source>
        <strain evidence="3 4">AJA010-31</strain>
    </source>
</reference>
<dbReference type="Proteomes" id="UP001530400">
    <property type="component" value="Unassembled WGS sequence"/>
</dbReference>
<evidence type="ECO:0000256" key="1">
    <source>
        <dbReference type="ARBA" id="ARBA00022737"/>
    </source>
</evidence>
<protein>
    <submittedName>
        <fullName evidence="3">Uncharacterized protein</fullName>
    </submittedName>
</protein>
<dbReference type="PANTHER" id="PTHR22895">
    <property type="entry name" value="ARMADILLO REPEAT-CONTAINING PROTEIN 6"/>
    <property type="match status" value="1"/>
</dbReference>
<dbReference type="Gene3D" id="1.25.10.10">
    <property type="entry name" value="Leucine-rich Repeat Variant"/>
    <property type="match status" value="1"/>
</dbReference>
<feature type="region of interest" description="Disordered" evidence="2">
    <location>
        <begin position="89"/>
        <end position="123"/>
    </location>
</feature>